<dbReference type="InterPro" id="IPR011701">
    <property type="entry name" value="MFS"/>
</dbReference>
<evidence type="ECO:0000259" key="2">
    <source>
        <dbReference type="PROSITE" id="PS50850"/>
    </source>
</evidence>
<feature type="domain" description="Major facilitator superfamily (MFS) profile" evidence="2">
    <location>
        <begin position="174"/>
        <end position="386"/>
    </location>
</feature>
<dbReference type="GeneID" id="36831540"/>
<dbReference type="InterPro" id="IPR020846">
    <property type="entry name" value="MFS_dom"/>
</dbReference>
<feature type="transmembrane region" description="Helical" evidence="1">
    <location>
        <begin position="48"/>
        <end position="66"/>
    </location>
</feature>
<reference evidence="3 4" key="1">
    <citation type="submission" date="2018-05" db="EMBL/GenBank/DDBJ databases">
        <title>Complete Genome Sequences of Extremely Thermoacidophilic, Metal-Mobilizing Type-Strain Members of the Archaeal Family Sulfolobaceae: Acidianus brierleyi DSM-1651T, Acidianus sulfidivorans DSM-18786T, Metallosphaera hakonensis DSM-7519T, and Metallosphaera prunae DSM-10039T.</title>
        <authorList>
            <person name="Counts J.A."/>
            <person name="Kelly R.M."/>
        </authorList>
    </citation>
    <scope>NUCLEOTIDE SEQUENCE [LARGE SCALE GENOMIC DNA]</scope>
    <source>
        <strain evidence="3 4">DSM 1651</strain>
    </source>
</reference>
<dbReference type="PANTHER" id="PTHR23531:SF1">
    <property type="entry name" value="QUINOLENE RESISTANCE PROTEIN NORA"/>
    <property type="match status" value="1"/>
</dbReference>
<feature type="transmembrane region" description="Helical" evidence="1">
    <location>
        <begin position="356"/>
        <end position="374"/>
    </location>
</feature>
<dbReference type="EMBL" id="CP029289">
    <property type="protein sequence ID" value="AWR94091.1"/>
    <property type="molecule type" value="Genomic_DNA"/>
</dbReference>
<name>A0A2U9IDJ2_9CREN</name>
<proteinExistence type="predicted"/>
<dbReference type="InterPro" id="IPR036259">
    <property type="entry name" value="MFS_trans_sf"/>
</dbReference>
<feature type="transmembrane region" description="Helical" evidence="1">
    <location>
        <begin position="266"/>
        <end position="287"/>
    </location>
</feature>
<dbReference type="Proteomes" id="UP000248044">
    <property type="component" value="Chromosome"/>
</dbReference>
<dbReference type="Pfam" id="PF07690">
    <property type="entry name" value="MFS_1"/>
    <property type="match status" value="1"/>
</dbReference>
<feature type="transmembrane region" description="Helical" evidence="1">
    <location>
        <begin position="236"/>
        <end position="259"/>
    </location>
</feature>
<feature type="transmembrane region" description="Helical" evidence="1">
    <location>
        <begin position="138"/>
        <end position="161"/>
    </location>
</feature>
<dbReference type="PANTHER" id="PTHR23531">
    <property type="entry name" value="QUINOLENE RESISTANCE PROTEIN NORA"/>
    <property type="match status" value="1"/>
</dbReference>
<dbReference type="PROSITE" id="PS50850">
    <property type="entry name" value="MFS"/>
    <property type="match status" value="1"/>
</dbReference>
<organism evidence="3 4">
    <name type="scientific">Acidianus brierleyi</name>
    <dbReference type="NCBI Taxonomy" id="41673"/>
    <lineage>
        <taxon>Archaea</taxon>
        <taxon>Thermoproteota</taxon>
        <taxon>Thermoprotei</taxon>
        <taxon>Sulfolobales</taxon>
        <taxon>Sulfolobaceae</taxon>
        <taxon>Acidianus</taxon>
    </lineage>
</organism>
<dbReference type="RefSeq" id="WP_110269972.1">
    <property type="nucleotide sequence ID" value="NZ_CP029289.2"/>
</dbReference>
<keyword evidence="1" id="KW-0812">Transmembrane</keyword>
<keyword evidence="4" id="KW-1185">Reference proteome</keyword>
<dbReference type="OrthoDB" id="371889at2157"/>
<dbReference type="GO" id="GO:0022857">
    <property type="term" value="F:transmembrane transporter activity"/>
    <property type="evidence" value="ECO:0007669"/>
    <property type="project" value="InterPro"/>
</dbReference>
<protein>
    <submittedName>
        <fullName evidence="3">MFS transporter</fullName>
    </submittedName>
</protein>
<evidence type="ECO:0000313" key="4">
    <source>
        <dbReference type="Proteomes" id="UP000248044"/>
    </source>
</evidence>
<feature type="transmembrane region" description="Helical" evidence="1">
    <location>
        <begin position="207"/>
        <end position="230"/>
    </location>
</feature>
<dbReference type="SUPFAM" id="SSF103473">
    <property type="entry name" value="MFS general substrate transporter"/>
    <property type="match status" value="1"/>
</dbReference>
<dbReference type="AlphaFoldDB" id="A0A2U9IDJ2"/>
<accession>A0A2U9IDJ2</accession>
<feature type="transmembrane region" description="Helical" evidence="1">
    <location>
        <begin position="101"/>
        <end position="126"/>
    </location>
</feature>
<gene>
    <name evidence="3" type="ORF">DFR85_05250</name>
</gene>
<feature type="transmembrane region" description="Helical" evidence="1">
    <location>
        <begin position="332"/>
        <end position="350"/>
    </location>
</feature>
<dbReference type="KEGG" id="abri:DFR85_05250"/>
<evidence type="ECO:0000256" key="1">
    <source>
        <dbReference type="SAM" id="Phobius"/>
    </source>
</evidence>
<keyword evidence="1" id="KW-1133">Transmembrane helix</keyword>
<feature type="transmembrane region" description="Helical" evidence="1">
    <location>
        <begin position="293"/>
        <end position="311"/>
    </location>
</feature>
<sequence>MNNKNLSFLEALLIIVPMTFAIRASNNMLITTIPLIARYDFLFNNTEIGLISALISLGTFITSGIINARLKSPVRRKIFIASSISYAIVLPLFYLSSPLLIWLFSALAGISLGAIMPNIINAAGLLKDRKARERLLSIYTLALSISLVAGPAIESLILRYYVLKTVFLWFEPFAILGAILSFFIQFPEEKNVAKTSIKVFSNPGFKVAVINILSYNIPFAAFTAFAGVYAKQAFGISYSQVTALFSLFFLTSFIARLYLSIRPAQLISRFTTFSILTTAVGLSIIALTKSFPLFLLALFILGFPHGITYPMSVISISRTFTPENRNAANSQFFAIMMLIGVVTPTVAGFIAQVIGIRLMFGVLIPVVLFLLGLLRRYVKAVDEVST</sequence>
<feature type="transmembrane region" description="Helical" evidence="1">
    <location>
        <begin position="167"/>
        <end position="186"/>
    </location>
</feature>
<evidence type="ECO:0000313" key="3">
    <source>
        <dbReference type="EMBL" id="AWR94091.1"/>
    </source>
</evidence>
<keyword evidence="1" id="KW-0472">Membrane</keyword>
<dbReference type="Gene3D" id="1.20.1250.20">
    <property type="entry name" value="MFS general substrate transporter like domains"/>
    <property type="match status" value="2"/>
</dbReference>
<dbReference type="InterPro" id="IPR052714">
    <property type="entry name" value="MFS_Exporter"/>
</dbReference>
<feature type="transmembrane region" description="Helical" evidence="1">
    <location>
        <begin position="78"/>
        <end position="95"/>
    </location>
</feature>